<gene>
    <name evidence="2" type="ORF">ACFQ2N_15760</name>
</gene>
<keyword evidence="1" id="KW-0472">Membrane</keyword>
<sequence>MAFSRPVGIVALLMAVSLVWLVAGVASLRIGRLDVPVRSAGELALVAGWIGPLVAALGLYRHRRRQAAPGRQA</sequence>
<feature type="transmembrane region" description="Helical" evidence="1">
    <location>
        <begin position="43"/>
        <end position="60"/>
    </location>
</feature>
<organism evidence="2 3">
    <name type="scientific">Pseudoxanthomonas kaohsiungensis</name>
    <dbReference type="NCBI Taxonomy" id="283923"/>
    <lineage>
        <taxon>Bacteria</taxon>
        <taxon>Pseudomonadati</taxon>
        <taxon>Pseudomonadota</taxon>
        <taxon>Gammaproteobacteria</taxon>
        <taxon>Lysobacterales</taxon>
        <taxon>Lysobacteraceae</taxon>
        <taxon>Pseudoxanthomonas</taxon>
    </lineage>
</organism>
<dbReference type="Proteomes" id="UP001597033">
    <property type="component" value="Unassembled WGS sequence"/>
</dbReference>
<proteinExistence type="predicted"/>
<accession>A0ABW3M1P9</accession>
<keyword evidence="3" id="KW-1185">Reference proteome</keyword>
<evidence type="ECO:0000313" key="3">
    <source>
        <dbReference type="Proteomes" id="UP001597033"/>
    </source>
</evidence>
<reference evidence="3" key="1">
    <citation type="journal article" date="2019" name="Int. J. Syst. Evol. Microbiol.">
        <title>The Global Catalogue of Microorganisms (GCM) 10K type strain sequencing project: providing services to taxonomists for standard genome sequencing and annotation.</title>
        <authorList>
            <consortium name="The Broad Institute Genomics Platform"/>
            <consortium name="The Broad Institute Genome Sequencing Center for Infectious Disease"/>
            <person name="Wu L."/>
            <person name="Ma J."/>
        </authorList>
    </citation>
    <scope>NUCLEOTIDE SEQUENCE [LARGE SCALE GENOMIC DNA]</scope>
    <source>
        <strain evidence="3">CCUG 55854</strain>
    </source>
</reference>
<evidence type="ECO:0000256" key="1">
    <source>
        <dbReference type="SAM" id="Phobius"/>
    </source>
</evidence>
<keyword evidence="1" id="KW-1133">Transmembrane helix</keyword>
<protein>
    <submittedName>
        <fullName evidence="2">Uncharacterized protein</fullName>
    </submittedName>
</protein>
<name>A0ABW3M1P9_9GAMM</name>
<dbReference type="EMBL" id="JBHTKN010000015">
    <property type="protein sequence ID" value="MFD1043807.1"/>
    <property type="molecule type" value="Genomic_DNA"/>
</dbReference>
<dbReference type="RefSeq" id="WP_162378220.1">
    <property type="nucleotide sequence ID" value="NZ_JBHTKN010000015.1"/>
</dbReference>
<evidence type="ECO:0000313" key="2">
    <source>
        <dbReference type="EMBL" id="MFD1043807.1"/>
    </source>
</evidence>
<keyword evidence="1" id="KW-0812">Transmembrane</keyword>
<comment type="caution">
    <text evidence="2">The sequence shown here is derived from an EMBL/GenBank/DDBJ whole genome shotgun (WGS) entry which is preliminary data.</text>
</comment>